<proteinExistence type="predicted"/>
<feature type="signal peptide" evidence="2">
    <location>
        <begin position="1"/>
        <end position="24"/>
    </location>
</feature>
<dbReference type="RefSeq" id="WP_139673206.1">
    <property type="nucleotide sequence ID" value="NZ_VDMN01000001.1"/>
</dbReference>
<gene>
    <name evidence="3" type="ORF">FHP24_04075</name>
</gene>
<keyword evidence="4" id="KW-1185">Reference proteome</keyword>
<dbReference type="AlphaFoldDB" id="A0A5C4XS59"/>
<feature type="region of interest" description="Disordered" evidence="1">
    <location>
        <begin position="101"/>
        <end position="123"/>
    </location>
</feature>
<evidence type="ECO:0000256" key="2">
    <source>
        <dbReference type="SAM" id="SignalP"/>
    </source>
</evidence>
<reference evidence="3 4" key="1">
    <citation type="submission" date="2019-06" db="EMBL/GenBank/DDBJ databases">
        <title>The draft genome of Rhizobium smilacinae PTYR-5.</title>
        <authorList>
            <person name="Liu L."/>
            <person name="Li L."/>
            <person name="Zhang X."/>
        </authorList>
    </citation>
    <scope>NUCLEOTIDE SEQUENCE [LARGE SCALE GENOMIC DNA]</scope>
    <source>
        <strain evidence="3 4">PTYR-5</strain>
    </source>
</reference>
<evidence type="ECO:0000256" key="1">
    <source>
        <dbReference type="SAM" id="MobiDB-lite"/>
    </source>
</evidence>
<protein>
    <recommendedName>
        <fullName evidence="5">DUF2946 domain-containing protein</fullName>
    </recommendedName>
</protein>
<organism evidence="3 4">
    <name type="scientific">Aliirhizobium smilacinae</name>
    <dbReference type="NCBI Taxonomy" id="1395944"/>
    <lineage>
        <taxon>Bacteria</taxon>
        <taxon>Pseudomonadati</taxon>
        <taxon>Pseudomonadota</taxon>
        <taxon>Alphaproteobacteria</taxon>
        <taxon>Hyphomicrobiales</taxon>
        <taxon>Rhizobiaceae</taxon>
        <taxon>Aliirhizobium</taxon>
    </lineage>
</organism>
<dbReference type="EMBL" id="VDMN01000001">
    <property type="protein sequence ID" value="TNM65454.1"/>
    <property type="molecule type" value="Genomic_DNA"/>
</dbReference>
<comment type="caution">
    <text evidence="3">The sequence shown here is derived from an EMBL/GenBank/DDBJ whole genome shotgun (WGS) entry which is preliminary data.</text>
</comment>
<dbReference type="Proteomes" id="UP000311605">
    <property type="component" value="Unassembled WGS sequence"/>
</dbReference>
<name>A0A5C4XS59_9HYPH</name>
<keyword evidence="2" id="KW-0732">Signal</keyword>
<evidence type="ECO:0000313" key="4">
    <source>
        <dbReference type="Proteomes" id="UP000311605"/>
    </source>
</evidence>
<dbReference type="OrthoDB" id="8450889at2"/>
<sequence length="123" mass="12968">MVKFIQVTLLLLAALFLSRGPAAYGPQPAPVHIYVSHAELVLHPGHAPMDGHLVEKQCSKAGCAIASCQLQSAAAAILPDCPIAMQFPYSSAWTFSDDASFSSLRNGPPSPPPKSPIGYRQAA</sequence>
<feature type="chain" id="PRO_5023028952" description="DUF2946 domain-containing protein" evidence="2">
    <location>
        <begin position="25"/>
        <end position="123"/>
    </location>
</feature>
<evidence type="ECO:0000313" key="3">
    <source>
        <dbReference type="EMBL" id="TNM65454.1"/>
    </source>
</evidence>
<accession>A0A5C4XS59</accession>
<evidence type="ECO:0008006" key="5">
    <source>
        <dbReference type="Google" id="ProtNLM"/>
    </source>
</evidence>